<comment type="caution">
    <text evidence="2">The sequence shown here is derived from an EMBL/GenBank/DDBJ whole genome shotgun (WGS) entry which is preliminary data.</text>
</comment>
<dbReference type="SUPFAM" id="SSF160904">
    <property type="entry name" value="Jann2411-like"/>
    <property type="match status" value="1"/>
</dbReference>
<evidence type="ECO:0000313" key="2">
    <source>
        <dbReference type="EMBL" id="MBB5330677.1"/>
    </source>
</evidence>
<feature type="domain" description="Zinc finger CGNR" evidence="1">
    <location>
        <begin position="152"/>
        <end position="194"/>
    </location>
</feature>
<protein>
    <submittedName>
        <fullName evidence="2">RNA-binding Zn ribbon-like protein</fullName>
    </submittedName>
</protein>
<evidence type="ECO:0000313" key="3">
    <source>
        <dbReference type="Proteomes" id="UP000535182"/>
    </source>
</evidence>
<dbReference type="InterPro" id="IPR010852">
    <property type="entry name" value="ABATE"/>
</dbReference>
<dbReference type="RefSeq" id="WP_183980334.1">
    <property type="nucleotide sequence ID" value="NZ_JACHEB010000011.1"/>
</dbReference>
<accession>A0A9X0QHR2</accession>
<dbReference type="InterPro" id="IPR023286">
    <property type="entry name" value="ABATE_dom_sf"/>
</dbReference>
<dbReference type="EMBL" id="JACHEB010000011">
    <property type="protein sequence ID" value="MBB5330677.1"/>
    <property type="molecule type" value="Genomic_DNA"/>
</dbReference>
<reference evidence="2 3" key="1">
    <citation type="submission" date="2020-08" db="EMBL/GenBank/DDBJ databases">
        <title>Genomic Encyclopedia of Type Strains, Phase IV (KMG-V): Genome sequencing to study the core and pangenomes of soil and plant-associated prokaryotes.</title>
        <authorList>
            <person name="Whitman W."/>
        </authorList>
    </citation>
    <scope>NUCLEOTIDE SEQUENCE [LARGE SCALE GENOMIC DNA]</scope>
    <source>
        <strain evidence="2 3">X5P2</strain>
    </source>
</reference>
<dbReference type="InterPro" id="IPR021005">
    <property type="entry name" value="Znf_CGNR"/>
</dbReference>
<dbReference type="Pfam" id="PF11706">
    <property type="entry name" value="zf-CGNR"/>
    <property type="match status" value="1"/>
</dbReference>
<sequence length="198" mass="22411">MPNPSQSVPPLTPPRVADHLALELLNTVFVLNGELVDSLQNDKDVLRWLADIGWPVKDNLANSKPDTLLHSARTLREAIRKLVETRKAGKRADVAHFNAFLAESESNLKLLPGKGGTLNLEREWKQRTPEEILAPVAEAAAELLATGDFNLVRHCEDSECVLWFYDRTRSHHRRWCSMATCGNRNKVAAFRQRQQLTR</sequence>
<dbReference type="Pfam" id="PF07336">
    <property type="entry name" value="ABATE"/>
    <property type="match status" value="1"/>
</dbReference>
<gene>
    <name evidence="2" type="ORF">HDF14_004313</name>
</gene>
<dbReference type="PANTHER" id="PTHR35525:SF3">
    <property type="entry name" value="BLL6575 PROTEIN"/>
    <property type="match status" value="1"/>
</dbReference>
<dbReference type="AlphaFoldDB" id="A0A9X0QHR2"/>
<dbReference type="PANTHER" id="PTHR35525">
    <property type="entry name" value="BLL6575 PROTEIN"/>
    <property type="match status" value="1"/>
</dbReference>
<evidence type="ECO:0000259" key="1">
    <source>
        <dbReference type="Pfam" id="PF11706"/>
    </source>
</evidence>
<keyword evidence="3" id="KW-1185">Reference proteome</keyword>
<proteinExistence type="predicted"/>
<name>A0A9X0QHR2_9BACT</name>
<organism evidence="2 3">
    <name type="scientific">Tunturiibacter gelidiferens</name>
    <dbReference type="NCBI Taxonomy" id="3069689"/>
    <lineage>
        <taxon>Bacteria</taxon>
        <taxon>Pseudomonadati</taxon>
        <taxon>Acidobacteriota</taxon>
        <taxon>Terriglobia</taxon>
        <taxon>Terriglobales</taxon>
        <taxon>Acidobacteriaceae</taxon>
        <taxon>Tunturiibacter</taxon>
    </lineage>
</organism>
<dbReference type="Gene3D" id="1.10.3300.10">
    <property type="entry name" value="Jann2411-like domain"/>
    <property type="match status" value="1"/>
</dbReference>
<dbReference type="Proteomes" id="UP000535182">
    <property type="component" value="Unassembled WGS sequence"/>
</dbReference>